<sequence>MTSKVSAGMDQMKEDIAKELSITDHLTKLSSKVGLLLQRYSGLEEELIELVRMDHNTKSVRVETPVDINEEVRSILTAAGAKQAPPSEHPRAPKKLRISTATSVATRDPPPSQNTIAKFIASQSYDLCDLSYVTTLERQERPRTPVYPEVQLLNDSRATANAKPIGFRPSWKCEA</sequence>
<dbReference type="OMA" id="AHYQIMA"/>
<dbReference type="InParanoid" id="E2BU64"/>
<keyword evidence="2" id="KW-1185">Reference proteome</keyword>
<accession>E2BU64</accession>
<reference evidence="1 2" key="1">
    <citation type="journal article" date="2010" name="Science">
        <title>Genomic comparison of the ants Camponotus floridanus and Harpegnathos saltator.</title>
        <authorList>
            <person name="Bonasio R."/>
            <person name="Zhang G."/>
            <person name="Ye C."/>
            <person name="Mutti N.S."/>
            <person name="Fang X."/>
            <person name="Qin N."/>
            <person name="Donahue G."/>
            <person name="Yang P."/>
            <person name="Li Q."/>
            <person name="Li C."/>
            <person name="Zhang P."/>
            <person name="Huang Z."/>
            <person name="Berger S.L."/>
            <person name="Reinberg D."/>
            <person name="Wang J."/>
            <person name="Liebig J."/>
        </authorList>
    </citation>
    <scope>NUCLEOTIDE SEQUENCE [LARGE SCALE GENOMIC DNA]</scope>
    <source>
        <strain evidence="1 2">R22 G/1</strain>
    </source>
</reference>
<gene>
    <name evidence="1" type="ORF">EAI_06311</name>
</gene>
<name>E2BU64_HARSA</name>
<protein>
    <submittedName>
        <fullName evidence="1">Uncharacterized protein</fullName>
    </submittedName>
</protein>
<dbReference type="AlphaFoldDB" id="E2BU64"/>
<evidence type="ECO:0000313" key="1">
    <source>
        <dbReference type="EMBL" id="EFN80781.1"/>
    </source>
</evidence>
<proteinExistence type="predicted"/>
<dbReference type="EMBL" id="GL450581">
    <property type="protein sequence ID" value="EFN80781.1"/>
    <property type="molecule type" value="Genomic_DNA"/>
</dbReference>
<organism evidence="2">
    <name type="scientific">Harpegnathos saltator</name>
    <name type="common">Jerdon's jumping ant</name>
    <dbReference type="NCBI Taxonomy" id="610380"/>
    <lineage>
        <taxon>Eukaryota</taxon>
        <taxon>Metazoa</taxon>
        <taxon>Ecdysozoa</taxon>
        <taxon>Arthropoda</taxon>
        <taxon>Hexapoda</taxon>
        <taxon>Insecta</taxon>
        <taxon>Pterygota</taxon>
        <taxon>Neoptera</taxon>
        <taxon>Endopterygota</taxon>
        <taxon>Hymenoptera</taxon>
        <taxon>Apocrita</taxon>
        <taxon>Aculeata</taxon>
        <taxon>Formicoidea</taxon>
        <taxon>Formicidae</taxon>
        <taxon>Ponerinae</taxon>
        <taxon>Ponerini</taxon>
        <taxon>Harpegnathos</taxon>
    </lineage>
</organism>
<evidence type="ECO:0000313" key="2">
    <source>
        <dbReference type="Proteomes" id="UP000008237"/>
    </source>
</evidence>
<dbReference type="Proteomes" id="UP000008237">
    <property type="component" value="Unassembled WGS sequence"/>
</dbReference>
<dbReference type="OrthoDB" id="7694745at2759"/>